<organism evidence="1 2">
    <name type="scientific">Methylobacterium terricola</name>
    <dbReference type="NCBI Taxonomy" id="2583531"/>
    <lineage>
        <taxon>Bacteria</taxon>
        <taxon>Pseudomonadati</taxon>
        <taxon>Pseudomonadota</taxon>
        <taxon>Alphaproteobacteria</taxon>
        <taxon>Hyphomicrobiales</taxon>
        <taxon>Methylobacteriaceae</taxon>
        <taxon>Methylobacterium</taxon>
    </lineage>
</organism>
<accession>A0A5C4LFY6</accession>
<comment type="caution">
    <text evidence="1">The sequence shown here is derived from an EMBL/GenBank/DDBJ whole genome shotgun (WGS) entry which is preliminary data.</text>
</comment>
<dbReference type="RefSeq" id="WP_139036961.1">
    <property type="nucleotide sequence ID" value="NZ_VDDA01000007.1"/>
</dbReference>
<protein>
    <submittedName>
        <fullName evidence="1">Uncharacterized protein</fullName>
    </submittedName>
</protein>
<sequence>MIVARMILVSAMLTVGIVETTRTVVPRLAEEAPATLSGRAPVDPAPVVPVPSAPAAGPVCAGATWPYLPESCLQPASPAEPRRPVRVIERQRSPAPARIPGRVSVG</sequence>
<dbReference type="AlphaFoldDB" id="A0A5C4LFY6"/>
<reference evidence="1 2" key="1">
    <citation type="submission" date="2019-06" db="EMBL/GenBank/DDBJ databases">
        <title>Genome of Methylobacterium sp. 17Sr1-39.</title>
        <authorList>
            <person name="Seo T."/>
        </authorList>
    </citation>
    <scope>NUCLEOTIDE SEQUENCE [LARGE SCALE GENOMIC DNA]</scope>
    <source>
        <strain evidence="1 2">17Sr1-39</strain>
    </source>
</reference>
<dbReference type="Proteomes" id="UP000305267">
    <property type="component" value="Unassembled WGS sequence"/>
</dbReference>
<evidence type="ECO:0000313" key="1">
    <source>
        <dbReference type="EMBL" id="TNC12031.1"/>
    </source>
</evidence>
<dbReference type="OrthoDB" id="8002396at2"/>
<dbReference type="EMBL" id="VDDA01000007">
    <property type="protein sequence ID" value="TNC12031.1"/>
    <property type="molecule type" value="Genomic_DNA"/>
</dbReference>
<name>A0A5C4LFY6_9HYPH</name>
<keyword evidence="2" id="KW-1185">Reference proteome</keyword>
<evidence type="ECO:0000313" key="2">
    <source>
        <dbReference type="Proteomes" id="UP000305267"/>
    </source>
</evidence>
<proteinExistence type="predicted"/>
<gene>
    <name evidence="1" type="ORF">FF100_17475</name>
</gene>